<gene>
    <name evidence="2" type="ORF">AAHA92_07379</name>
</gene>
<reference evidence="2 3" key="1">
    <citation type="submission" date="2024-06" db="EMBL/GenBank/DDBJ databases">
        <title>A chromosome level genome sequence of Diviner's sage (Salvia divinorum).</title>
        <authorList>
            <person name="Ford S.A."/>
            <person name="Ro D.-K."/>
            <person name="Ness R.W."/>
            <person name="Phillips M.A."/>
        </authorList>
    </citation>
    <scope>NUCLEOTIDE SEQUENCE [LARGE SCALE GENOMIC DNA]</scope>
    <source>
        <strain evidence="2">SAF-2024a</strain>
        <tissue evidence="2">Leaf</tissue>
    </source>
</reference>
<accession>A0ABD1I8S2</accession>
<evidence type="ECO:0000313" key="2">
    <source>
        <dbReference type="EMBL" id="KAL1565123.1"/>
    </source>
</evidence>
<feature type="compositionally biased region" description="Polar residues" evidence="1">
    <location>
        <begin position="82"/>
        <end position="96"/>
    </location>
</feature>
<dbReference type="AlphaFoldDB" id="A0ABD1I8S2"/>
<evidence type="ECO:0000313" key="3">
    <source>
        <dbReference type="Proteomes" id="UP001567538"/>
    </source>
</evidence>
<feature type="compositionally biased region" description="Polar residues" evidence="1">
    <location>
        <begin position="34"/>
        <end position="45"/>
    </location>
</feature>
<dbReference type="Proteomes" id="UP001567538">
    <property type="component" value="Unassembled WGS sequence"/>
</dbReference>
<organism evidence="2 3">
    <name type="scientific">Salvia divinorum</name>
    <name type="common">Maria pastora</name>
    <name type="synonym">Diviner's sage</name>
    <dbReference type="NCBI Taxonomy" id="28513"/>
    <lineage>
        <taxon>Eukaryota</taxon>
        <taxon>Viridiplantae</taxon>
        <taxon>Streptophyta</taxon>
        <taxon>Embryophyta</taxon>
        <taxon>Tracheophyta</taxon>
        <taxon>Spermatophyta</taxon>
        <taxon>Magnoliopsida</taxon>
        <taxon>eudicotyledons</taxon>
        <taxon>Gunneridae</taxon>
        <taxon>Pentapetalae</taxon>
        <taxon>asterids</taxon>
        <taxon>lamiids</taxon>
        <taxon>Lamiales</taxon>
        <taxon>Lamiaceae</taxon>
        <taxon>Nepetoideae</taxon>
        <taxon>Mentheae</taxon>
        <taxon>Salviinae</taxon>
        <taxon>Salvia</taxon>
        <taxon>Salvia subgen. Calosphace</taxon>
    </lineage>
</organism>
<proteinExistence type="predicted"/>
<dbReference type="EMBL" id="JBEAFC010000003">
    <property type="protein sequence ID" value="KAL1565123.1"/>
    <property type="molecule type" value="Genomic_DNA"/>
</dbReference>
<keyword evidence="3" id="KW-1185">Reference proteome</keyword>
<comment type="caution">
    <text evidence="2">The sequence shown here is derived from an EMBL/GenBank/DDBJ whole genome shotgun (WGS) entry which is preliminary data.</text>
</comment>
<evidence type="ECO:0000256" key="1">
    <source>
        <dbReference type="SAM" id="MobiDB-lite"/>
    </source>
</evidence>
<name>A0ABD1I8S2_SALDI</name>
<feature type="region of interest" description="Disordered" evidence="1">
    <location>
        <begin position="1"/>
        <end position="96"/>
    </location>
</feature>
<sequence length="121" mass="13278">MLKPITQLPPFASPSSQPNHRKRAFLDVSPINMVDSSRFVTTSRSPKPPIFSGGRDDLRPLALLEKSVKKPKSPNSPPSYGFSRSEQNSKAENSSFQSSIAEPFYEGLLCSSGLNKNKTPL</sequence>
<protein>
    <submittedName>
        <fullName evidence="2">Uncharacterized protein</fullName>
    </submittedName>
</protein>